<dbReference type="GO" id="GO:0006281">
    <property type="term" value="P:DNA repair"/>
    <property type="evidence" value="ECO:0007669"/>
    <property type="project" value="UniProtKB-UniRule"/>
</dbReference>
<proteinExistence type="inferred from homology"/>
<keyword evidence="5" id="KW-0234">DNA repair</keyword>
<dbReference type="SUPFAM" id="SSF48371">
    <property type="entry name" value="ARM repeat"/>
    <property type="match status" value="1"/>
</dbReference>
<evidence type="ECO:0000259" key="7">
    <source>
        <dbReference type="Pfam" id="PF13966"/>
    </source>
</evidence>
<sequence length="1223" mass="136108">MAESSQLSHLIESFVDSSRSPTQQAASLDKIASRVKNDVLTMEGLVREMQMYLTTTDNIVRARGILLLAEVLTCLATKPLDNATLHSLIGFFTDRLVPKRVAFFLWTAAHGRILTLDNLRGLHLENRCYICCCSSESVGHFLIHCPVAYALWVQMLQAFGIQWVMPGSVADWKALRGALVGCLALMRRKSSAGVVTSTDAKAVAESFLQNLQVQSLGQHDRKLCFELLECLLERYPNTVTPMGDELIYGICEAIDSEKDPQCLMLTFHIVEVLVQLFPDTSGPFASFAGDLFEILSCYFPIHFTHPRGEDLGIKRDDLSRALMLAFSSTPLFEPFAIPLLLEKLSSSLPSAKLDSLKYLSSCTSNYGPERMAKHARAIWLSIKDALYTSLQEPTLSFTTESLDGLVFQENEIAKEALTLLQQVIMQNNGLFLSLIVEDEDINIILNTVPTYESYNDIPLQGKLKLFAAGCILSISTKTSVACCHMIFESFFPRLMEILGLSEKNLSGDHSPKDNYLISKRLNFGALYLSVELLAACRDLIAGSTQIASKSVSTYETSYCMLHSFSNLLTKAFCSTLVSSPHDADIYFGVKGLQILATFPGDVSPVPISEFENILITFVSIITVNFKKTLLWRLALKALMNIGSFIDRNNESEKILSYMRIVVEKIVSLVSLDDVTMPFPLKLEAISGIGTSGLNYMLHIIQGFEEALFANLSEIYVHGNLKSAKFTIWLLECYSNKLLPWIHENGVFEEVLLRFPINIWKQIESCVGFSVPEKELLDAMMTTMKHAVAFSSEESQNEIIQKAYNVLSSSTSFPLKESMALTIPFQLEGLQLTQKMDNLLCRDEWILSLFASVVIAVRPQTHIPNVKVILNLFITTLLKGHVPAAQALGSIVNKFGKSSTGSEISSDCTLEEALDIIFQLKLWTHQDNGALLRCSVNGSEMGHTDLCQAVVNNKLPQIPAITGLSWIGKGLLLRGHDKVKDVTMIFLECLLSNGNALPLSQHSLENSCEQDLRVSVMKSASDAFRILMSDSEVCLNRKFHAIIRPLYKQRFFSTMMPILQPLIMKSDSLLSRSMLYQAFAHIISETPLVAVLGEAKKLIPILLDCLSMLNKDAQDKDTLYSLLLVLSGILTDKDGQEAVVDNAHLVINCLTGLIAYPHMMLVRETAIQCLVAMSELPHARIYPMRIQVLQAISKALDDSRRAVRQEAVRCRQAWASIASRSLHF</sequence>
<keyword evidence="10" id="KW-1185">Reference proteome</keyword>
<dbReference type="InterPro" id="IPR011989">
    <property type="entry name" value="ARM-like"/>
</dbReference>
<dbReference type="AlphaFoldDB" id="A0A7N2LP27"/>
<evidence type="ECO:0000256" key="4">
    <source>
        <dbReference type="ARBA" id="ARBA00023242"/>
    </source>
</evidence>
<keyword evidence="4 5" id="KW-0539">Nucleus</keyword>
<dbReference type="PANTHER" id="PTHR12891">
    <property type="entry name" value="DNA REPAIR/TRANSCRIPTION PROTEIN MET18/MMS19"/>
    <property type="match status" value="1"/>
</dbReference>
<dbReference type="GO" id="GO:0097361">
    <property type="term" value="C:cytosolic [4Fe-4S] assembly targeting complex"/>
    <property type="evidence" value="ECO:0007669"/>
    <property type="project" value="UniProtKB-UniRule"/>
</dbReference>
<evidence type="ECO:0000313" key="10">
    <source>
        <dbReference type="Proteomes" id="UP000594261"/>
    </source>
</evidence>
<dbReference type="Pfam" id="PF14500">
    <property type="entry name" value="MMS19_N"/>
    <property type="match status" value="1"/>
</dbReference>
<dbReference type="Proteomes" id="UP000594261">
    <property type="component" value="Chromosome 5"/>
</dbReference>
<feature type="domain" description="MMS19 C-terminal" evidence="6">
    <location>
        <begin position="771"/>
        <end position="1172"/>
    </location>
</feature>
<protein>
    <recommendedName>
        <fullName evidence="5">MMS19 nucleotide excision repair protein</fullName>
    </recommendedName>
</protein>
<dbReference type="EnsemblPlants" id="QL05p020031:mrna">
    <property type="protein sequence ID" value="QL05p020031:mrna"/>
    <property type="gene ID" value="QL05p020031"/>
</dbReference>
<feature type="domain" description="Reverse transcriptase zinc-binding" evidence="7">
    <location>
        <begin position="97"/>
        <end position="152"/>
    </location>
</feature>
<name>A0A7N2LP27_QUELO</name>
<evidence type="ECO:0000256" key="1">
    <source>
        <dbReference type="ARBA" id="ARBA00004123"/>
    </source>
</evidence>
<dbReference type="GO" id="GO:0051604">
    <property type="term" value="P:protein maturation"/>
    <property type="evidence" value="ECO:0007669"/>
    <property type="project" value="UniProtKB-UniRule"/>
</dbReference>
<dbReference type="GO" id="GO:0005634">
    <property type="term" value="C:nucleus"/>
    <property type="evidence" value="ECO:0007669"/>
    <property type="project" value="UniProtKB-SubCell"/>
</dbReference>
<dbReference type="Pfam" id="PF12460">
    <property type="entry name" value="MMS19_C"/>
    <property type="match status" value="1"/>
</dbReference>
<dbReference type="InParanoid" id="A0A7N2LP27"/>
<dbReference type="InterPro" id="IPR026960">
    <property type="entry name" value="RVT-Znf"/>
</dbReference>
<dbReference type="Gene3D" id="1.25.10.10">
    <property type="entry name" value="Leucine-rich Repeat Variant"/>
    <property type="match status" value="1"/>
</dbReference>
<dbReference type="InterPro" id="IPR016024">
    <property type="entry name" value="ARM-type_fold"/>
</dbReference>
<evidence type="ECO:0000259" key="8">
    <source>
        <dbReference type="Pfam" id="PF14500"/>
    </source>
</evidence>
<evidence type="ECO:0000259" key="6">
    <source>
        <dbReference type="Pfam" id="PF12460"/>
    </source>
</evidence>
<dbReference type="InterPro" id="IPR029240">
    <property type="entry name" value="MMS19_N"/>
</dbReference>
<dbReference type="EMBL" id="LRBV02000005">
    <property type="status" value="NOT_ANNOTATED_CDS"/>
    <property type="molecule type" value="Genomic_DNA"/>
</dbReference>
<dbReference type="FunCoup" id="A0A7N2LP27">
    <property type="interactions" value="3640"/>
</dbReference>
<dbReference type="Pfam" id="PF13966">
    <property type="entry name" value="zf-RVT"/>
    <property type="match status" value="1"/>
</dbReference>
<dbReference type="InterPro" id="IPR039920">
    <property type="entry name" value="MMS19"/>
</dbReference>
<dbReference type="OMA" id="FSFMPEF"/>
<comment type="function">
    <text evidence="5">Key component of the cytosolic iron-sulfur protein assembly (CIA) complex, a multiprotein complex that mediates the incorporation of iron-sulfur cluster into apoproteins specifically involved in DNA metabolism and genomic integrity. In the CIA complex, MMS19 acts as an adapter between early-acting CIA components and a subset of cellular target iron-sulfur proteins.</text>
</comment>
<reference evidence="9" key="2">
    <citation type="submission" date="2021-01" db="UniProtKB">
        <authorList>
            <consortium name="EnsemblPlants"/>
        </authorList>
    </citation>
    <scope>IDENTIFICATION</scope>
</reference>
<keyword evidence="5" id="KW-0227">DNA damage</keyword>
<reference evidence="9 10" key="1">
    <citation type="journal article" date="2016" name="G3 (Bethesda)">
        <title>First Draft Assembly and Annotation of the Genome of a California Endemic Oak Quercus lobata Nee (Fagaceae).</title>
        <authorList>
            <person name="Sork V.L."/>
            <person name="Fitz-Gibbon S.T."/>
            <person name="Puiu D."/>
            <person name="Crepeau M."/>
            <person name="Gugger P.F."/>
            <person name="Sherman R."/>
            <person name="Stevens K."/>
            <person name="Langley C.H."/>
            <person name="Pellegrini M."/>
            <person name="Salzberg S.L."/>
        </authorList>
    </citation>
    <scope>NUCLEOTIDE SEQUENCE [LARGE SCALE GENOMIC DNA]</scope>
    <source>
        <strain evidence="9 10">cv. SW786</strain>
    </source>
</reference>
<evidence type="ECO:0000256" key="2">
    <source>
        <dbReference type="ARBA" id="ARBA00009340"/>
    </source>
</evidence>
<organism evidence="9 10">
    <name type="scientific">Quercus lobata</name>
    <name type="common">Valley oak</name>
    <dbReference type="NCBI Taxonomy" id="97700"/>
    <lineage>
        <taxon>Eukaryota</taxon>
        <taxon>Viridiplantae</taxon>
        <taxon>Streptophyta</taxon>
        <taxon>Embryophyta</taxon>
        <taxon>Tracheophyta</taxon>
        <taxon>Spermatophyta</taxon>
        <taxon>Magnoliopsida</taxon>
        <taxon>eudicotyledons</taxon>
        <taxon>Gunneridae</taxon>
        <taxon>Pentapetalae</taxon>
        <taxon>rosids</taxon>
        <taxon>fabids</taxon>
        <taxon>Fagales</taxon>
        <taxon>Fagaceae</taxon>
        <taxon>Quercus</taxon>
    </lineage>
</organism>
<evidence type="ECO:0000256" key="3">
    <source>
        <dbReference type="ARBA" id="ARBA00022737"/>
    </source>
</evidence>
<comment type="similarity">
    <text evidence="2 5">Belongs to the MET18/MMS19 family.</text>
</comment>
<dbReference type="PANTHER" id="PTHR12891:SF0">
    <property type="entry name" value="MMS19 NUCLEOTIDE EXCISION REPAIR PROTEIN HOMOLOG"/>
    <property type="match status" value="1"/>
</dbReference>
<keyword evidence="3" id="KW-0677">Repeat</keyword>
<evidence type="ECO:0000256" key="5">
    <source>
        <dbReference type="RuleBase" id="RU367072"/>
    </source>
</evidence>
<feature type="domain" description="MMS19 N-terminal" evidence="8">
    <location>
        <begin position="170"/>
        <end position="386"/>
    </location>
</feature>
<evidence type="ECO:0000313" key="9">
    <source>
        <dbReference type="EnsemblPlants" id="QL05p020031:mrna"/>
    </source>
</evidence>
<dbReference type="GO" id="GO:0016226">
    <property type="term" value="P:iron-sulfur cluster assembly"/>
    <property type="evidence" value="ECO:0007669"/>
    <property type="project" value="UniProtKB-UniRule"/>
</dbReference>
<accession>A0A7N2LP27</accession>
<comment type="subcellular location">
    <subcellularLocation>
        <location evidence="1 5">Nucleus</location>
    </subcellularLocation>
</comment>
<dbReference type="InterPro" id="IPR024687">
    <property type="entry name" value="MMS19_C"/>
</dbReference>
<dbReference type="Gramene" id="QL05p020031:mrna">
    <property type="protein sequence ID" value="QL05p020031:mrna"/>
    <property type="gene ID" value="QL05p020031"/>
</dbReference>